<evidence type="ECO:0008006" key="4">
    <source>
        <dbReference type="Google" id="ProtNLM"/>
    </source>
</evidence>
<dbReference type="Proteomes" id="UP000077242">
    <property type="component" value="Unassembled WGS sequence"/>
</dbReference>
<dbReference type="InterPro" id="IPR013762">
    <property type="entry name" value="Integrase-like_cat_sf"/>
</dbReference>
<evidence type="ECO:0000313" key="3">
    <source>
        <dbReference type="Proteomes" id="UP000077242"/>
    </source>
</evidence>
<dbReference type="GO" id="GO:0003677">
    <property type="term" value="F:DNA binding"/>
    <property type="evidence" value="ECO:0007669"/>
    <property type="project" value="InterPro"/>
</dbReference>
<keyword evidence="1" id="KW-0233">DNA recombination</keyword>
<reference evidence="3" key="1">
    <citation type="submission" date="2016-02" db="EMBL/GenBank/DDBJ databases">
        <title>Dietzia cinnamea strain CD11_5 genome sequencing and assembly.</title>
        <authorList>
            <person name="Kaur G."/>
            <person name="Nair G.R."/>
            <person name="Mayilraj S."/>
        </authorList>
    </citation>
    <scope>NUCLEOTIDE SEQUENCE [LARGE SCALE GENOMIC DNA]</scope>
    <source>
        <strain evidence="3">CD10_2</strain>
    </source>
</reference>
<dbReference type="Gene3D" id="1.10.443.10">
    <property type="entry name" value="Intergrase catalytic core"/>
    <property type="match status" value="1"/>
</dbReference>
<evidence type="ECO:0000256" key="1">
    <source>
        <dbReference type="ARBA" id="ARBA00023172"/>
    </source>
</evidence>
<organism evidence="2 3">
    <name type="scientific">Pseudomonas monteilii</name>
    <dbReference type="NCBI Taxonomy" id="76759"/>
    <lineage>
        <taxon>Bacteria</taxon>
        <taxon>Pseudomonadati</taxon>
        <taxon>Pseudomonadota</taxon>
        <taxon>Gammaproteobacteria</taxon>
        <taxon>Pseudomonadales</taxon>
        <taxon>Pseudomonadaceae</taxon>
        <taxon>Pseudomonas</taxon>
    </lineage>
</organism>
<accession>A0AAP7FM43</accession>
<protein>
    <recommendedName>
        <fullName evidence="4">Integrase</fullName>
    </recommendedName>
</protein>
<dbReference type="InterPro" id="IPR011010">
    <property type="entry name" value="DNA_brk_join_enz"/>
</dbReference>
<dbReference type="GO" id="GO:0015074">
    <property type="term" value="P:DNA integration"/>
    <property type="evidence" value="ECO:0007669"/>
    <property type="project" value="InterPro"/>
</dbReference>
<gene>
    <name evidence="2" type="ORF">AYJ70_16030</name>
</gene>
<proteinExistence type="predicted"/>
<dbReference type="GO" id="GO:0006310">
    <property type="term" value="P:DNA recombination"/>
    <property type="evidence" value="ECO:0007669"/>
    <property type="project" value="UniProtKB-KW"/>
</dbReference>
<comment type="caution">
    <text evidence="2">The sequence shown here is derived from an EMBL/GenBank/DDBJ whole genome shotgun (WGS) entry which is preliminary data.</text>
</comment>
<sequence length="683" mass="77237">MMPSMVFAGLNIVTATASPSDVNFMPSAWPPAPDFPICISTEGEITARYGDNEWDLTPWAGFVLKLNFGESKRKRSGDISPENSEIFKRIVAFWIYGPNPCREIRTLVSQYENFRQIFTYCTKNNILATDLYRFPKVIESFSKVVWPSQARRLIVLLHTLWEQREHSGVYILDAKGIAELQSKIPAHEKSQTAYIPPRIWLYQLSRLRDFLEDFRNNLGALEACAEYCLQAYALNAGSLEASCSQQLTKYNLPFVSLNNPALKSKLFSGHKFGPFYITAENFGILDLLEKWCGDVRHNGATILSQYFSMASNIGKAYLLNFTLMRIDETSSLRSDCLVIEKDKVTKEDIYLLRGSTNKTVEDDEAYWITSPSSNLAIEVMNSVSKFRTRCASFNSNISLTEEDKQNPFLALRAYEPWRRSTRFDTTPDIRCHELHYSMFLSRYPRLFDTNELKIQEGDLVGALLITPTLSPAKYAVGKIWPLAWHQLRRTGAVNMSASGIVSDPSVQYQLKHASRAMTRYYGNGYYHLNANLNQEAQAEYIRAMYESVARSFSALNTSTFVSPHGEKRKDQILNLVSVKDHNKLVKAAKDGAIGYREILLGACANPMPCPYGGIDYVGRCGGGDGKPPCLDLLIDKGKKQQILKLRDVLQKRSRDAEDGSPFHISINYQLQAVESVLDVIKNS</sequence>
<name>A0AAP7FM43_9PSED</name>
<dbReference type="EMBL" id="LSTU01000032">
    <property type="protein sequence ID" value="OAH50050.1"/>
    <property type="molecule type" value="Genomic_DNA"/>
</dbReference>
<dbReference type="SUPFAM" id="SSF56349">
    <property type="entry name" value="DNA breaking-rejoining enzymes"/>
    <property type="match status" value="1"/>
</dbReference>
<evidence type="ECO:0000313" key="2">
    <source>
        <dbReference type="EMBL" id="OAH50050.1"/>
    </source>
</evidence>
<dbReference type="AlphaFoldDB" id="A0AAP7FM43"/>